<comment type="caution">
    <text evidence="8">The sequence shown here is derived from an EMBL/GenBank/DDBJ whole genome shotgun (WGS) entry which is preliminary data.</text>
</comment>
<evidence type="ECO:0000256" key="4">
    <source>
        <dbReference type="ARBA" id="ARBA00023128"/>
    </source>
</evidence>
<evidence type="ECO:0000256" key="5">
    <source>
        <dbReference type="ARBA" id="ARBA00023274"/>
    </source>
</evidence>
<keyword evidence="9" id="KW-1185">Reference proteome</keyword>
<dbReference type="EMBL" id="JAUEDM010000005">
    <property type="protein sequence ID" value="KAK3316558.1"/>
    <property type="molecule type" value="Genomic_DNA"/>
</dbReference>
<comment type="subcellular location">
    <subcellularLocation>
        <location evidence="1">Mitochondrion</location>
    </subcellularLocation>
</comment>
<dbReference type="GO" id="GO:0005840">
    <property type="term" value="C:ribosome"/>
    <property type="evidence" value="ECO:0007669"/>
    <property type="project" value="UniProtKB-KW"/>
</dbReference>
<organism evidence="8 9">
    <name type="scientific">Apodospora peruviana</name>
    <dbReference type="NCBI Taxonomy" id="516989"/>
    <lineage>
        <taxon>Eukaryota</taxon>
        <taxon>Fungi</taxon>
        <taxon>Dikarya</taxon>
        <taxon>Ascomycota</taxon>
        <taxon>Pezizomycotina</taxon>
        <taxon>Sordariomycetes</taxon>
        <taxon>Sordariomycetidae</taxon>
        <taxon>Sordariales</taxon>
        <taxon>Lasiosphaeriaceae</taxon>
        <taxon>Apodospora</taxon>
    </lineage>
</organism>
<protein>
    <recommendedName>
        <fullName evidence="6">Large ribosomal subunit protein mL50</fullName>
    </recommendedName>
</protein>
<evidence type="ECO:0000256" key="2">
    <source>
        <dbReference type="ARBA" id="ARBA00008860"/>
    </source>
</evidence>
<dbReference type="InterPro" id="IPR018305">
    <property type="entry name" value="Ribosomal_m50"/>
</dbReference>
<evidence type="ECO:0000313" key="8">
    <source>
        <dbReference type="EMBL" id="KAK3316558.1"/>
    </source>
</evidence>
<dbReference type="Proteomes" id="UP001283341">
    <property type="component" value="Unassembled WGS sequence"/>
</dbReference>
<accession>A0AAE0I0X2</accession>
<evidence type="ECO:0000256" key="1">
    <source>
        <dbReference type="ARBA" id="ARBA00004173"/>
    </source>
</evidence>
<evidence type="ECO:0000313" key="9">
    <source>
        <dbReference type="Proteomes" id="UP001283341"/>
    </source>
</evidence>
<keyword evidence="5" id="KW-0687">Ribonucleoprotein</keyword>
<feature type="compositionally biased region" description="Polar residues" evidence="7">
    <location>
        <begin position="31"/>
        <end position="43"/>
    </location>
</feature>
<feature type="region of interest" description="Disordered" evidence="7">
    <location>
        <begin position="1"/>
        <end position="53"/>
    </location>
</feature>
<proteinExistence type="inferred from homology"/>
<reference evidence="8" key="2">
    <citation type="submission" date="2023-06" db="EMBL/GenBank/DDBJ databases">
        <authorList>
            <consortium name="Lawrence Berkeley National Laboratory"/>
            <person name="Haridas S."/>
            <person name="Hensen N."/>
            <person name="Bonometti L."/>
            <person name="Westerberg I."/>
            <person name="Brannstrom I.O."/>
            <person name="Guillou S."/>
            <person name="Cros-Aarteil S."/>
            <person name="Calhoun S."/>
            <person name="Kuo A."/>
            <person name="Mondo S."/>
            <person name="Pangilinan J."/>
            <person name="Riley R."/>
            <person name="Labutti K."/>
            <person name="Andreopoulos B."/>
            <person name="Lipzen A."/>
            <person name="Chen C."/>
            <person name="Yanf M."/>
            <person name="Daum C."/>
            <person name="Ng V."/>
            <person name="Clum A."/>
            <person name="Steindorff A."/>
            <person name="Ohm R."/>
            <person name="Martin F."/>
            <person name="Silar P."/>
            <person name="Natvig D."/>
            <person name="Lalanne C."/>
            <person name="Gautier V."/>
            <person name="Ament-Velasquez S.L."/>
            <person name="Kruys A."/>
            <person name="Hutchinson M.I."/>
            <person name="Powell A.J."/>
            <person name="Barry K."/>
            <person name="Miller A.N."/>
            <person name="Grigoriev I.V."/>
            <person name="Debuchy R."/>
            <person name="Gladieux P."/>
            <person name="Thoren M.H."/>
            <person name="Johannesson H."/>
        </authorList>
    </citation>
    <scope>NUCLEOTIDE SEQUENCE</scope>
    <source>
        <strain evidence="8">CBS 118394</strain>
    </source>
</reference>
<comment type="similarity">
    <text evidence="2">Belongs to the mitochondrion-specific ribosomal protein mL50 family.</text>
</comment>
<reference evidence="8" key="1">
    <citation type="journal article" date="2023" name="Mol. Phylogenet. Evol.">
        <title>Genome-scale phylogeny and comparative genomics of the fungal order Sordariales.</title>
        <authorList>
            <person name="Hensen N."/>
            <person name="Bonometti L."/>
            <person name="Westerberg I."/>
            <person name="Brannstrom I.O."/>
            <person name="Guillou S."/>
            <person name="Cros-Aarteil S."/>
            <person name="Calhoun S."/>
            <person name="Haridas S."/>
            <person name="Kuo A."/>
            <person name="Mondo S."/>
            <person name="Pangilinan J."/>
            <person name="Riley R."/>
            <person name="LaButti K."/>
            <person name="Andreopoulos B."/>
            <person name="Lipzen A."/>
            <person name="Chen C."/>
            <person name="Yan M."/>
            <person name="Daum C."/>
            <person name="Ng V."/>
            <person name="Clum A."/>
            <person name="Steindorff A."/>
            <person name="Ohm R.A."/>
            <person name="Martin F."/>
            <person name="Silar P."/>
            <person name="Natvig D.O."/>
            <person name="Lalanne C."/>
            <person name="Gautier V."/>
            <person name="Ament-Velasquez S.L."/>
            <person name="Kruys A."/>
            <person name="Hutchinson M.I."/>
            <person name="Powell A.J."/>
            <person name="Barry K."/>
            <person name="Miller A.N."/>
            <person name="Grigoriev I.V."/>
            <person name="Debuchy R."/>
            <person name="Gladieux P."/>
            <person name="Hiltunen Thoren M."/>
            <person name="Johannesson H."/>
        </authorList>
    </citation>
    <scope>NUCLEOTIDE SEQUENCE</scope>
    <source>
        <strain evidence="8">CBS 118394</strain>
    </source>
</reference>
<dbReference type="GO" id="GO:1990904">
    <property type="term" value="C:ribonucleoprotein complex"/>
    <property type="evidence" value="ECO:0007669"/>
    <property type="project" value="UniProtKB-KW"/>
</dbReference>
<keyword evidence="3" id="KW-0689">Ribosomal protein</keyword>
<sequence>MRRLGRLRSSASALSNSTHPLRAPAPAVATFYSSQTEQPSPHTSAPRAWQSRFQTTQRRCLSSSSSSSANNTTADLEPTVEEDYVEEYDTSTESDLVYPREVVEVLSPEEITDPDYVPAETVEGLEEVGGLADWWDQEEHWGPSKQYAGFGPLEKVTEPTVLEVLTRRALVEALVIKRFAETAEKEATAAALKAVGGDKKGLLNIAAVELVAGEDGTLTLKDEKNFEGVWASLSSAEADAVPSSPPISTEEARKLVKTWDNEWKLAALRDPIVKFYVAKRIQRLTGHVVPDAKLLDINTPGTLYALLNKPPKPKKLAEVVQQTGALQDLPNVAFYPRRVTPVDKEQMVGRWKVIQRELQKRELPVTGTGKHSKTVEWKWAHGEH</sequence>
<evidence type="ECO:0000256" key="6">
    <source>
        <dbReference type="ARBA" id="ARBA00035183"/>
    </source>
</evidence>
<dbReference type="AlphaFoldDB" id="A0AAE0I0X2"/>
<dbReference type="GO" id="GO:0005739">
    <property type="term" value="C:mitochondrion"/>
    <property type="evidence" value="ECO:0007669"/>
    <property type="project" value="UniProtKB-SubCell"/>
</dbReference>
<gene>
    <name evidence="8" type="ORF">B0H66DRAFT_561588</name>
</gene>
<keyword evidence="4" id="KW-0496">Mitochondrion</keyword>
<evidence type="ECO:0000256" key="7">
    <source>
        <dbReference type="SAM" id="MobiDB-lite"/>
    </source>
</evidence>
<dbReference type="Pfam" id="PF10501">
    <property type="entry name" value="Ribosomal_L50"/>
    <property type="match status" value="1"/>
</dbReference>
<name>A0AAE0I0X2_9PEZI</name>
<evidence type="ECO:0000256" key="3">
    <source>
        <dbReference type="ARBA" id="ARBA00022980"/>
    </source>
</evidence>